<evidence type="ECO:0000256" key="1">
    <source>
        <dbReference type="ARBA" id="ARBA00006484"/>
    </source>
</evidence>
<dbReference type="Proteomes" id="UP000188929">
    <property type="component" value="Unassembled WGS sequence"/>
</dbReference>
<comment type="caution">
    <text evidence="5">The sequence shown here is derived from an EMBL/GenBank/DDBJ whole genome shotgun (WGS) entry which is preliminary data.</text>
</comment>
<dbReference type="PANTHER" id="PTHR44196:SF2">
    <property type="entry name" value="SHORT-CHAIN DEHYDROGENASE-RELATED"/>
    <property type="match status" value="1"/>
</dbReference>
<dbReference type="CDD" id="cd05233">
    <property type="entry name" value="SDR_c"/>
    <property type="match status" value="1"/>
</dbReference>
<dbReference type="OrthoDB" id="9810734at2"/>
<protein>
    <submittedName>
        <fullName evidence="5">Oxidoreductase</fullName>
    </submittedName>
</protein>
<dbReference type="Gene3D" id="3.40.50.720">
    <property type="entry name" value="NAD(P)-binding Rossmann-like Domain"/>
    <property type="match status" value="1"/>
</dbReference>
<dbReference type="PRINTS" id="PR00080">
    <property type="entry name" value="SDRFAMILY"/>
</dbReference>
<dbReference type="InterPro" id="IPR036291">
    <property type="entry name" value="NAD(P)-bd_dom_sf"/>
</dbReference>
<dbReference type="SUPFAM" id="SSF51735">
    <property type="entry name" value="NAD(P)-binding Rossmann-fold domains"/>
    <property type="match status" value="1"/>
</dbReference>
<name>A0A1V2I619_9ACTN</name>
<dbReference type="PRINTS" id="PR00081">
    <property type="entry name" value="GDHRDH"/>
</dbReference>
<dbReference type="RefSeq" id="WP_076819934.1">
    <property type="nucleotide sequence ID" value="NZ_MOMC01000053.1"/>
</dbReference>
<keyword evidence="6" id="KW-1185">Reference proteome</keyword>
<dbReference type="Pfam" id="PF00106">
    <property type="entry name" value="adh_short"/>
    <property type="match status" value="1"/>
</dbReference>
<sequence>MDDFRGQTALVTGASSGIGLALAAGFAHRGADIVIAALPNEKLATAAAWLRARHPVTVHEIGIDLAFEEGPDKLAARVAELDLTIDVLVNNAGFGVHGNYHTLDMEQNHREVMLLCSAVERMTHLFLPGMLERGRGTLINLSSVQGFQAVPHMAVYGAAKAFVLSFTTALWAEYRASGVRILALCPAQTETDFFDDLGYQVATGGRMRTPEEVVATAFRGLRRGRPHVIDGWQYRLSANAPRFLPRGLVARITERVLHPSKMTRPARPPRPLLVDDAEAGANTSAA</sequence>
<comment type="similarity">
    <text evidence="1 3">Belongs to the short-chain dehydrogenases/reductases (SDR) family.</text>
</comment>
<evidence type="ECO:0000313" key="5">
    <source>
        <dbReference type="EMBL" id="ONH26125.1"/>
    </source>
</evidence>
<dbReference type="STRING" id="1834516.BL253_25605"/>
<dbReference type="AlphaFoldDB" id="A0A1V2I619"/>
<proteinExistence type="inferred from homology"/>
<dbReference type="GO" id="GO:0016491">
    <property type="term" value="F:oxidoreductase activity"/>
    <property type="evidence" value="ECO:0007669"/>
    <property type="project" value="UniProtKB-KW"/>
</dbReference>
<organism evidence="5 6">
    <name type="scientific">Pseudofrankia asymbiotica</name>
    <dbReference type="NCBI Taxonomy" id="1834516"/>
    <lineage>
        <taxon>Bacteria</taxon>
        <taxon>Bacillati</taxon>
        <taxon>Actinomycetota</taxon>
        <taxon>Actinomycetes</taxon>
        <taxon>Frankiales</taxon>
        <taxon>Frankiaceae</taxon>
        <taxon>Pseudofrankia</taxon>
    </lineage>
</organism>
<accession>A0A1V2I619</accession>
<dbReference type="PANTHER" id="PTHR44196">
    <property type="entry name" value="DEHYDROGENASE/REDUCTASE SDR FAMILY MEMBER 7B"/>
    <property type="match status" value="1"/>
</dbReference>
<evidence type="ECO:0000256" key="2">
    <source>
        <dbReference type="ARBA" id="ARBA00023002"/>
    </source>
</evidence>
<keyword evidence="2" id="KW-0560">Oxidoreductase</keyword>
<evidence type="ECO:0000256" key="3">
    <source>
        <dbReference type="RuleBase" id="RU000363"/>
    </source>
</evidence>
<reference evidence="6" key="1">
    <citation type="submission" date="2016-10" db="EMBL/GenBank/DDBJ databases">
        <title>Frankia sp. NRRL B-16386 Genome sequencing.</title>
        <authorList>
            <person name="Ghodhbane-Gtari F."/>
            <person name="Swanson E."/>
            <person name="Gueddou A."/>
            <person name="Hezbri K."/>
            <person name="Ktari K."/>
            <person name="Nouioui I."/>
            <person name="Morris K."/>
            <person name="Simpson S."/>
            <person name="Abebe-Akele F."/>
            <person name="Thomas K."/>
            <person name="Gtari M."/>
            <person name="Tisa L.S."/>
        </authorList>
    </citation>
    <scope>NUCLEOTIDE SEQUENCE [LARGE SCALE GENOMIC DNA]</scope>
    <source>
        <strain evidence="6">NRRL B-16386</strain>
    </source>
</reference>
<dbReference type="GO" id="GO:0016020">
    <property type="term" value="C:membrane"/>
    <property type="evidence" value="ECO:0007669"/>
    <property type="project" value="TreeGrafter"/>
</dbReference>
<evidence type="ECO:0000313" key="6">
    <source>
        <dbReference type="Proteomes" id="UP000188929"/>
    </source>
</evidence>
<dbReference type="PIRSF" id="PIRSF000126">
    <property type="entry name" value="11-beta-HSD1"/>
    <property type="match status" value="1"/>
</dbReference>
<dbReference type="EMBL" id="MOMC01000053">
    <property type="protein sequence ID" value="ONH26125.1"/>
    <property type="molecule type" value="Genomic_DNA"/>
</dbReference>
<evidence type="ECO:0000256" key="4">
    <source>
        <dbReference type="SAM" id="MobiDB-lite"/>
    </source>
</evidence>
<feature type="region of interest" description="Disordered" evidence="4">
    <location>
        <begin position="260"/>
        <end position="286"/>
    </location>
</feature>
<gene>
    <name evidence="5" type="ORF">BL253_25605</name>
</gene>
<dbReference type="InterPro" id="IPR002347">
    <property type="entry name" value="SDR_fam"/>
</dbReference>